<keyword evidence="4" id="KW-1185">Reference proteome</keyword>
<sequence>MRTTQEPTTQKPATPVRHRAGRRTVAAVAVALAALGGTTAAAQAASGPSRVAFSAGATSAPVTGQVAAGGEDAHVFGARAGQAAVVHFEGPADSYWTLVGPDGSPLHTGATEQQEDATVALPRTGDYVLDVHSATAGSYELDLTIPQPIRFAPGGTSRTVRGAVSPSQGELDAYSFGARAGQEATVRFSSDTGGATWSLVAPDGSPLHTGMTQDQSSATVRLPSSGTYSLDVQSDAGPTGYALTLSIPAR</sequence>
<dbReference type="EMBL" id="JABEMA010000003">
    <property type="protein sequence ID" value="NNH21612.1"/>
    <property type="molecule type" value="Genomic_DNA"/>
</dbReference>
<feature type="signal peptide" evidence="2">
    <location>
        <begin position="1"/>
        <end position="44"/>
    </location>
</feature>
<organism evidence="3 4">
    <name type="scientific">Pseudokineococcus marinus</name>
    <dbReference type="NCBI Taxonomy" id="351215"/>
    <lineage>
        <taxon>Bacteria</taxon>
        <taxon>Bacillati</taxon>
        <taxon>Actinomycetota</taxon>
        <taxon>Actinomycetes</taxon>
        <taxon>Kineosporiales</taxon>
        <taxon>Kineosporiaceae</taxon>
        <taxon>Pseudokineococcus</taxon>
    </lineage>
</organism>
<evidence type="ECO:0000313" key="4">
    <source>
        <dbReference type="Proteomes" id="UP000555552"/>
    </source>
</evidence>
<accession>A0A849BLD4</accession>
<dbReference type="Proteomes" id="UP000555552">
    <property type="component" value="Unassembled WGS sequence"/>
</dbReference>
<name>A0A849BLD4_9ACTN</name>
<reference evidence="3 4" key="1">
    <citation type="submission" date="2020-05" db="EMBL/GenBank/DDBJ databases">
        <title>MicrobeNet Type strains.</title>
        <authorList>
            <person name="Nicholson A.C."/>
        </authorList>
    </citation>
    <scope>NUCLEOTIDE SEQUENCE [LARGE SCALE GENOMIC DNA]</scope>
    <source>
        <strain evidence="3 4">JCM 14547</strain>
    </source>
</reference>
<evidence type="ECO:0000256" key="1">
    <source>
        <dbReference type="SAM" id="MobiDB-lite"/>
    </source>
</evidence>
<dbReference type="Gene3D" id="2.60.120.380">
    <property type="match status" value="2"/>
</dbReference>
<dbReference type="RefSeq" id="WP_171201474.1">
    <property type="nucleotide sequence ID" value="NZ_BAAANP010000011.1"/>
</dbReference>
<feature type="region of interest" description="Disordered" evidence="1">
    <location>
        <begin position="1"/>
        <end position="20"/>
    </location>
</feature>
<comment type="caution">
    <text evidence="3">The sequence shown here is derived from an EMBL/GenBank/DDBJ whole genome shotgun (WGS) entry which is preliminary data.</text>
</comment>
<protein>
    <recommendedName>
        <fullName evidence="5">Peptidase C-terminal archaeal/bacterial domain-containing protein</fullName>
    </recommendedName>
</protein>
<keyword evidence="2" id="KW-0732">Signal</keyword>
<proteinExistence type="predicted"/>
<evidence type="ECO:0000313" key="3">
    <source>
        <dbReference type="EMBL" id="NNH21612.1"/>
    </source>
</evidence>
<evidence type="ECO:0000256" key="2">
    <source>
        <dbReference type="SAM" id="SignalP"/>
    </source>
</evidence>
<dbReference type="AlphaFoldDB" id="A0A849BLD4"/>
<gene>
    <name evidence="3" type="ORF">HLB09_00630</name>
</gene>
<feature type="compositionally biased region" description="Polar residues" evidence="1">
    <location>
        <begin position="1"/>
        <end position="12"/>
    </location>
</feature>
<evidence type="ECO:0008006" key="5">
    <source>
        <dbReference type="Google" id="ProtNLM"/>
    </source>
</evidence>
<feature type="chain" id="PRO_5032585200" description="Peptidase C-terminal archaeal/bacterial domain-containing protein" evidence="2">
    <location>
        <begin position="45"/>
        <end position="250"/>
    </location>
</feature>